<dbReference type="SUPFAM" id="SSF52833">
    <property type="entry name" value="Thioredoxin-like"/>
    <property type="match status" value="1"/>
</dbReference>
<dbReference type="RefSeq" id="WP_159160044.1">
    <property type="nucleotide sequence ID" value="NZ_CASCJR010000096.1"/>
</dbReference>
<reference evidence="2 3" key="1">
    <citation type="submission" date="2019-10" db="EMBL/GenBank/DDBJ databases">
        <authorList>
            <person name="Karimi E."/>
        </authorList>
    </citation>
    <scope>NUCLEOTIDE SEQUENCE [LARGE SCALE GENOMIC DNA]</scope>
    <source>
        <strain evidence="2">Bacillus sp. 348</strain>
    </source>
</reference>
<dbReference type="Proteomes" id="UP000433089">
    <property type="component" value="Unassembled WGS sequence"/>
</dbReference>
<evidence type="ECO:0000256" key="1">
    <source>
        <dbReference type="SAM" id="Phobius"/>
    </source>
</evidence>
<evidence type="ECO:0000313" key="2">
    <source>
        <dbReference type="EMBL" id="VXC26095.1"/>
    </source>
</evidence>
<evidence type="ECO:0000313" key="3">
    <source>
        <dbReference type="Proteomes" id="UP000433089"/>
    </source>
</evidence>
<dbReference type="AlphaFoldDB" id="A0A653XBG3"/>
<keyword evidence="1" id="KW-1133">Transmembrane helix</keyword>
<dbReference type="Gene3D" id="3.40.30.10">
    <property type="entry name" value="Glutaredoxin"/>
    <property type="match status" value="1"/>
</dbReference>
<sequence>MNSIFLLQLALMICSLLLTAGIIIYLKQQMQLIILPIEHVGQKLAHPLLEQPSPIHMNDLLQTNRTQQLLIFTDTACPHCIPSLEQFLETKKQRKLNVSLSILLKNGQKKDQELYRDHETNLRIIPVDEQLINAFQIKEFPFYIMVEENDTISYAAPFPDGLYSRLAAN</sequence>
<organism evidence="2 3">
    <name type="scientific">Bacillus altitudinis</name>
    <dbReference type="NCBI Taxonomy" id="293387"/>
    <lineage>
        <taxon>Bacteria</taxon>
        <taxon>Bacillati</taxon>
        <taxon>Bacillota</taxon>
        <taxon>Bacilli</taxon>
        <taxon>Bacillales</taxon>
        <taxon>Bacillaceae</taxon>
        <taxon>Bacillus</taxon>
    </lineage>
</organism>
<gene>
    <name evidence="2" type="ORF">BACI348_50678</name>
</gene>
<feature type="transmembrane region" description="Helical" evidence="1">
    <location>
        <begin position="6"/>
        <end position="26"/>
    </location>
</feature>
<proteinExistence type="predicted"/>
<name>A0A653XBG3_BACAB</name>
<accession>A0A653XBG3</accession>
<protein>
    <submittedName>
        <fullName evidence="2">Uncharacterized protein</fullName>
    </submittedName>
</protein>
<dbReference type="EMBL" id="CABWLH010000010">
    <property type="protein sequence ID" value="VXC26095.1"/>
    <property type="molecule type" value="Genomic_DNA"/>
</dbReference>
<keyword evidence="1" id="KW-0472">Membrane</keyword>
<keyword evidence="1" id="KW-0812">Transmembrane</keyword>
<dbReference type="InterPro" id="IPR036249">
    <property type="entry name" value="Thioredoxin-like_sf"/>
</dbReference>